<dbReference type="GO" id="GO:0005829">
    <property type="term" value="C:cytosol"/>
    <property type="evidence" value="ECO:0007669"/>
    <property type="project" value="TreeGrafter"/>
</dbReference>
<protein>
    <submittedName>
        <fullName evidence="7">Galactokinase</fullName>
    </submittedName>
</protein>
<organism evidence="7 8">
    <name type="scientific">Massilimicrobiota timonensis</name>
    <dbReference type="NCBI Taxonomy" id="1776392"/>
    <lineage>
        <taxon>Bacteria</taxon>
        <taxon>Bacillati</taxon>
        <taxon>Bacillota</taxon>
        <taxon>Erysipelotrichia</taxon>
        <taxon>Erysipelotrichales</taxon>
        <taxon>Erysipelotrichaceae</taxon>
        <taxon>Massilimicrobiota</taxon>
    </lineage>
</organism>
<dbReference type="Pfam" id="PF10509">
    <property type="entry name" value="GalKase_gal_bdg"/>
    <property type="match status" value="1"/>
</dbReference>
<dbReference type="InterPro" id="IPR006206">
    <property type="entry name" value="Mevalonate/galactokinase"/>
</dbReference>
<feature type="domain" description="GHMP kinase N-terminal" evidence="5">
    <location>
        <begin position="128"/>
        <end position="213"/>
    </location>
</feature>
<dbReference type="InterPro" id="IPR020568">
    <property type="entry name" value="Ribosomal_Su5_D2-typ_SF"/>
</dbReference>
<reference evidence="7 8" key="1">
    <citation type="journal article" date="2018" name="BMC Genomics">
        <title>Whole genome sequencing and function prediction of 133 gut anaerobes isolated from chicken caecum in pure cultures.</title>
        <authorList>
            <person name="Medvecky M."/>
            <person name="Cejkova D."/>
            <person name="Polansky O."/>
            <person name="Karasova D."/>
            <person name="Kubasova T."/>
            <person name="Cizek A."/>
            <person name="Rychlik I."/>
        </authorList>
    </citation>
    <scope>NUCLEOTIDE SEQUENCE [LARGE SCALE GENOMIC DNA]</scope>
    <source>
        <strain evidence="7 8">An13</strain>
    </source>
</reference>
<evidence type="ECO:0000259" key="5">
    <source>
        <dbReference type="Pfam" id="PF00288"/>
    </source>
</evidence>
<dbReference type="InterPro" id="IPR006204">
    <property type="entry name" value="GHMP_kinase_N_dom"/>
</dbReference>
<dbReference type="GO" id="GO:0004335">
    <property type="term" value="F:galactokinase activity"/>
    <property type="evidence" value="ECO:0007669"/>
    <property type="project" value="InterPro"/>
</dbReference>
<keyword evidence="3 7" id="KW-0808">Transferase</keyword>
<dbReference type="PIRSF" id="PIRSF000530">
    <property type="entry name" value="Galactokinase"/>
    <property type="match status" value="1"/>
</dbReference>
<dbReference type="SUPFAM" id="SSF55060">
    <property type="entry name" value="GHMP Kinase, C-terminal domain"/>
    <property type="match status" value="1"/>
</dbReference>
<evidence type="ECO:0000256" key="1">
    <source>
        <dbReference type="ARBA" id="ARBA00006566"/>
    </source>
</evidence>
<dbReference type="EMBL" id="NFLJ01000010">
    <property type="protein sequence ID" value="OUQ35128.1"/>
    <property type="molecule type" value="Genomic_DNA"/>
</dbReference>
<dbReference type="Pfam" id="PF00288">
    <property type="entry name" value="GHMP_kinases_N"/>
    <property type="match status" value="1"/>
</dbReference>
<dbReference type="InterPro" id="IPR000705">
    <property type="entry name" value="Galactokinase"/>
</dbReference>
<evidence type="ECO:0000259" key="6">
    <source>
        <dbReference type="Pfam" id="PF10509"/>
    </source>
</evidence>
<name>A0A1Y4SYW9_9FIRM</name>
<dbReference type="AlphaFoldDB" id="A0A1Y4SYW9"/>
<dbReference type="PRINTS" id="PR00959">
    <property type="entry name" value="MEVGALKINASE"/>
</dbReference>
<evidence type="ECO:0000313" key="8">
    <source>
        <dbReference type="Proteomes" id="UP000195305"/>
    </source>
</evidence>
<dbReference type="PANTHER" id="PTHR10457:SF7">
    <property type="entry name" value="GALACTOKINASE-RELATED"/>
    <property type="match status" value="1"/>
</dbReference>
<dbReference type="Proteomes" id="UP000195305">
    <property type="component" value="Unassembled WGS sequence"/>
</dbReference>
<evidence type="ECO:0000256" key="3">
    <source>
        <dbReference type="ARBA" id="ARBA00022777"/>
    </source>
</evidence>
<keyword evidence="8" id="KW-1185">Reference proteome</keyword>
<dbReference type="GO" id="GO:0006012">
    <property type="term" value="P:galactose metabolic process"/>
    <property type="evidence" value="ECO:0007669"/>
    <property type="project" value="InterPro"/>
</dbReference>
<dbReference type="Gene3D" id="3.30.230.10">
    <property type="match status" value="1"/>
</dbReference>
<dbReference type="InterPro" id="IPR036554">
    <property type="entry name" value="GHMP_kinase_C_sf"/>
</dbReference>
<dbReference type="GO" id="GO:0005524">
    <property type="term" value="F:ATP binding"/>
    <property type="evidence" value="ECO:0007669"/>
    <property type="project" value="UniProtKB-KW"/>
</dbReference>
<evidence type="ECO:0000256" key="4">
    <source>
        <dbReference type="ARBA" id="ARBA00022840"/>
    </source>
</evidence>
<gene>
    <name evidence="7" type="ORF">B5E75_04680</name>
</gene>
<dbReference type="InterPro" id="IPR019539">
    <property type="entry name" value="GalKase_N"/>
</dbReference>
<dbReference type="PRINTS" id="PR00473">
    <property type="entry name" value="GALCTOKINASE"/>
</dbReference>
<comment type="similarity">
    <text evidence="1">Belongs to the GHMP kinase family. GalK subfamily.</text>
</comment>
<feature type="domain" description="Galactokinase N-terminal" evidence="6">
    <location>
        <begin position="42"/>
        <end position="91"/>
    </location>
</feature>
<evidence type="ECO:0000256" key="2">
    <source>
        <dbReference type="ARBA" id="ARBA00022741"/>
    </source>
</evidence>
<accession>A0A1Y4SYW9</accession>
<dbReference type="Gene3D" id="3.30.70.890">
    <property type="entry name" value="GHMP kinase, C-terminal domain"/>
    <property type="match status" value="1"/>
</dbReference>
<dbReference type="InterPro" id="IPR014721">
    <property type="entry name" value="Ribsml_uS5_D2-typ_fold_subgr"/>
</dbReference>
<dbReference type="SUPFAM" id="SSF54211">
    <property type="entry name" value="Ribosomal protein S5 domain 2-like"/>
    <property type="match status" value="1"/>
</dbReference>
<sequence>MKKASLVIQDIQNNVYNDMLLDVYMDLQQLEYQKARYIQAIEKFIELYGDQEITIYSTPGRSEVCGNHTDHQHGEVLAAAINLDIIAVVAKDDAKIKILSDDYDIAAIDINDMTLRENEKESSEGLIRGILARFQQLNYQTGGFVGYMTSDVLQGSGLSSSAAFEVMIGTVLSGMYNDMKVDPVTIAKIGQYSENVYFGKPCGLMDQCACSVGSLIHIDFKDDDNPVVEKINVDFPRFHHSLCIVDVHASHADLTADYASIPEELKEVDHFFHQEYLRDVSEEDFYRHFTEVREATNDRAVLRAIHVFNENKRVQKAVQSLKDEDFDAFKEVVKASGESSFKYLQNIYSNHYVGQQAVSLALALSEDLLGTHGVCRVHGGGFAGTIQAFVEDDYVETYKQSIEKYFGEGSCHILKIRKYGGMKVID</sequence>
<dbReference type="OrthoDB" id="250531at2"/>
<proteinExistence type="inferred from homology"/>
<dbReference type="RefSeq" id="WP_087357628.1">
    <property type="nucleotide sequence ID" value="NZ_NFLJ01000010.1"/>
</dbReference>
<keyword evidence="3 7" id="KW-0418">Kinase</keyword>
<dbReference type="PANTHER" id="PTHR10457">
    <property type="entry name" value="MEVALONATE KINASE/GALACTOKINASE"/>
    <property type="match status" value="1"/>
</dbReference>
<keyword evidence="2" id="KW-0547">Nucleotide-binding</keyword>
<comment type="caution">
    <text evidence="7">The sequence shown here is derived from an EMBL/GenBank/DDBJ whole genome shotgun (WGS) entry which is preliminary data.</text>
</comment>
<evidence type="ECO:0000313" key="7">
    <source>
        <dbReference type="EMBL" id="OUQ35128.1"/>
    </source>
</evidence>
<keyword evidence="4" id="KW-0067">ATP-binding</keyword>